<dbReference type="NCBIfam" id="TIGR00556">
    <property type="entry name" value="pantethn_trn"/>
    <property type="match status" value="1"/>
</dbReference>
<dbReference type="EMBL" id="UINC01105866">
    <property type="protein sequence ID" value="SVC70129.1"/>
    <property type="molecule type" value="Genomic_DNA"/>
</dbReference>
<keyword evidence="6" id="KW-0443">Lipid metabolism</keyword>
<dbReference type="SUPFAM" id="SSF56214">
    <property type="entry name" value="4'-phosphopantetheinyl transferase"/>
    <property type="match status" value="1"/>
</dbReference>
<dbReference type="HAMAP" id="MF_00101">
    <property type="entry name" value="AcpS"/>
    <property type="match status" value="1"/>
</dbReference>
<dbReference type="Pfam" id="PF01648">
    <property type="entry name" value="ACPS"/>
    <property type="match status" value="1"/>
</dbReference>
<evidence type="ECO:0000256" key="3">
    <source>
        <dbReference type="ARBA" id="ARBA00022723"/>
    </source>
</evidence>
<keyword evidence="1" id="KW-0444">Lipid biosynthesis</keyword>
<proteinExistence type="inferred from homology"/>
<dbReference type="GO" id="GO:0006633">
    <property type="term" value="P:fatty acid biosynthetic process"/>
    <property type="evidence" value="ECO:0007669"/>
    <property type="project" value="UniProtKB-KW"/>
</dbReference>
<evidence type="ECO:0000256" key="6">
    <source>
        <dbReference type="ARBA" id="ARBA00023098"/>
    </source>
</evidence>
<evidence type="ECO:0000256" key="7">
    <source>
        <dbReference type="ARBA" id="ARBA00023160"/>
    </source>
</evidence>
<evidence type="ECO:0000313" key="9">
    <source>
        <dbReference type="EMBL" id="SVC70129.1"/>
    </source>
</evidence>
<accession>A0A382P9Q8</accession>
<keyword evidence="5" id="KW-0460">Magnesium</keyword>
<evidence type="ECO:0000259" key="8">
    <source>
        <dbReference type="Pfam" id="PF01648"/>
    </source>
</evidence>
<keyword evidence="7" id="KW-0275">Fatty acid biosynthesis</keyword>
<dbReference type="InterPro" id="IPR037143">
    <property type="entry name" value="4-PPantetheinyl_Trfase_dom_sf"/>
</dbReference>
<protein>
    <recommendedName>
        <fullName evidence="8">4'-phosphopantetheinyl transferase domain-containing protein</fullName>
    </recommendedName>
</protein>
<sequence>MIQYEKYLNHAFSMGIDIVNVSRFKKKPLNNNLDFYKKIFSDSEINYCKKFSSPYEHFAGKFAIKESVIKAVLDKIPLKNICVSNSKNKPRIKIDGRLNKKYDFIVSISHEKEFAVGVVIAFRK</sequence>
<organism evidence="9">
    <name type="scientific">marine metagenome</name>
    <dbReference type="NCBI Taxonomy" id="408172"/>
    <lineage>
        <taxon>unclassified sequences</taxon>
        <taxon>metagenomes</taxon>
        <taxon>ecological metagenomes</taxon>
    </lineage>
</organism>
<keyword evidence="4" id="KW-0276">Fatty acid metabolism</keyword>
<keyword evidence="2" id="KW-0808">Transferase</keyword>
<evidence type="ECO:0000256" key="1">
    <source>
        <dbReference type="ARBA" id="ARBA00022516"/>
    </source>
</evidence>
<dbReference type="InterPro" id="IPR008278">
    <property type="entry name" value="4-PPantetheinyl_Trfase_dom"/>
</dbReference>
<dbReference type="GO" id="GO:0008897">
    <property type="term" value="F:holo-[acyl-carrier-protein] synthase activity"/>
    <property type="evidence" value="ECO:0007669"/>
    <property type="project" value="InterPro"/>
</dbReference>
<feature type="domain" description="4'-phosphopantetheinyl transferase" evidence="8">
    <location>
        <begin position="14"/>
        <end position="118"/>
    </location>
</feature>
<name>A0A382P9Q8_9ZZZZ</name>
<evidence type="ECO:0000256" key="5">
    <source>
        <dbReference type="ARBA" id="ARBA00022842"/>
    </source>
</evidence>
<dbReference type="Gene3D" id="3.90.470.20">
    <property type="entry name" value="4'-phosphopantetheinyl transferase domain"/>
    <property type="match status" value="1"/>
</dbReference>
<keyword evidence="3" id="KW-0479">Metal-binding</keyword>
<gene>
    <name evidence="9" type="ORF">METZ01_LOCUS322983</name>
</gene>
<reference evidence="9" key="1">
    <citation type="submission" date="2018-05" db="EMBL/GenBank/DDBJ databases">
        <authorList>
            <person name="Lanie J.A."/>
            <person name="Ng W.-L."/>
            <person name="Kazmierczak K.M."/>
            <person name="Andrzejewski T.M."/>
            <person name="Davidsen T.M."/>
            <person name="Wayne K.J."/>
            <person name="Tettelin H."/>
            <person name="Glass J.I."/>
            <person name="Rusch D."/>
            <person name="Podicherti R."/>
            <person name="Tsui H.-C.T."/>
            <person name="Winkler M.E."/>
        </authorList>
    </citation>
    <scope>NUCLEOTIDE SEQUENCE</scope>
</reference>
<dbReference type="AlphaFoldDB" id="A0A382P9Q8"/>
<dbReference type="InterPro" id="IPR004568">
    <property type="entry name" value="Ppantetheine-prot_Trfase_dom"/>
</dbReference>
<dbReference type="InterPro" id="IPR002582">
    <property type="entry name" value="ACPS"/>
</dbReference>
<dbReference type="GO" id="GO:0000287">
    <property type="term" value="F:magnesium ion binding"/>
    <property type="evidence" value="ECO:0007669"/>
    <property type="project" value="InterPro"/>
</dbReference>
<evidence type="ECO:0000256" key="2">
    <source>
        <dbReference type="ARBA" id="ARBA00022679"/>
    </source>
</evidence>
<evidence type="ECO:0000256" key="4">
    <source>
        <dbReference type="ARBA" id="ARBA00022832"/>
    </source>
</evidence>